<keyword evidence="2" id="KW-0238">DNA-binding</keyword>
<evidence type="ECO:0000313" key="5">
    <source>
        <dbReference type="EMBL" id="MCW3484830.1"/>
    </source>
</evidence>
<dbReference type="PANTHER" id="PTHR33204">
    <property type="entry name" value="TRANSCRIPTIONAL REGULATOR, MARR FAMILY"/>
    <property type="match status" value="1"/>
</dbReference>
<dbReference type="SUPFAM" id="SSF46785">
    <property type="entry name" value="Winged helix' DNA-binding domain"/>
    <property type="match status" value="1"/>
</dbReference>
<comment type="caution">
    <text evidence="5">The sequence shown here is derived from an EMBL/GenBank/DDBJ whole genome shotgun (WGS) entry which is preliminary data.</text>
</comment>
<keyword evidence="1" id="KW-0805">Transcription regulation</keyword>
<keyword evidence="3" id="KW-0804">Transcription</keyword>
<dbReference type="Pfam" id="PF01638">
    <property type="entry name" value="HxlR"/>
    <property type="match status" value="1"/>
</dbReference>
<evidence type="ECO:0000256" key="3">
    <source>
        <dbReference type="ARBA" id="ARBA00023163"/>
    </source>
</evidence>
<organism evidence="5 6">
    <name type="scientific">Chitinophaga nivalis</name>
    <dbReference type="NCBI Taxonomy" id="2991709"/>
    <lineage>
        <taxon>Bacteria</taxon>
        <taxon>Pseudomonadati</taxon>
        <taxon>Bacteroidota</taxon>
        <taxon>Chitinophagia</taxon>
        <taxon>Chitinophagales</taxon>
        <taxon>Chitinophagaceae</taxon>
        <taxon>Chitinophaga</taxon>
    </lineage>
</organism>
<sequence length="113" mass="13034">MMEKDKLCLDHIRPVTDALAVLSGKWRVPILVALCEGDKRFNELQRDIKHITPRMLSRELLELEQHALITHETHPVSTLRTYRISSYGHSLEPVLVALKLWGDGHRTRFIGKS</sequence>
<dbReference type="InterPro" id="IPR036390">
    <property type="entry name" value="WH_DNA-bd_sf"/>
</dbReference>
<name>A0ABT3ILJ7_9BACT</name>
<reference evidence="5 6" key="1">
    <citation type="submission" date="2022-10" db="EMBL/GenBank/DDBJ databases">
        <title>Chitinophaga nivalis PC15 sp. nov., isolated from Pyeongchang county, South Korea.</title>
        <authorList>
            <person name="Trinh H.N."/>
        </authorList>
    </citation>
    <scope>NUCLEOTIDE SEQUENCE [LARGE SCALE GENOMIC DNA]</scope>
    <source>
        <strain evidence="5 6">PC14</strain>
    </source>
</reference>
<dbReference type="InterPro" id="IPR036388">
    <property type="entry name" value="WH-like_DNA-bd_sf"/>
</dbReference>
<dbReference type="EMBL" id="JAPDNS010000001">
    <property type="protein sequence ID" value="MCW3484830.1"/>
    <property type="molecule type" value="Genomic_DNA"/>
</dbReference>
<proteinExistence type="predicted"/>
<dbReference type="Gene3D" id="1.10.10.10">
    <property type="entry name" value="Winged helix-like DNA-binding domain superfamily/Winged helix DNA-binding domain"/>
    <property type="match status" value="1"/>
</dbReference>
<dbReference type="PROSITE" id="PS51118">
    <property type="entry name" value="HTH_HXLR"/>
    <property type="match status" value="1"/>
</dbReference>
<gene>
    <name evidence="5" type="ORF">OL497_13035</name>
</gene>
<keyword evidence="6" id="KW-1185">Reference proteome</keyword>
<dbReference type="PANTHER" id="PTHR33204:SF29">
    <property type="entry name" value="TRANSCRIPTIONAL REGULATOR"/>
    <property type="match status" value="1"/>
</dbReference>
<evidence type="ECO:0000259" key="4">
    <source>
        <dbReference type="PROSITE" id="PS51118"/>
    </source>
</evidence>
<evidence type="ECO:0000256" key="2">
    <source>
        <dbReference type="ARBA" id="ARBA00023125"/>
    </source>
</evidence>
<dbReference type="InterPro" id="IPR002577">
    <property type="entry name" value="HTH_HxlR"/>
</dbReference>
<protein>
    <submittedName>
        <fullName evidence="5">Helix-turn-helix transcriptional regulator</fullName>
    </submittedName>
</protein>
<feature type="domain" description="HTH hxlR-type" evidence="4">
    <location>
        <begin position="13"/>
        <end position="110"/>
    </location>
</feature>
<dbReference type="RefSeq" id="WP_264730739.1">
    <property type="nucleotide sequence ID" value="NZ_JAPDNR010000001.1"/>
</dbReference>
<dbReference type="Proteomes" id="UP001207742">
    <property type="component" value="Unassembled WGS sequence"/>
</dbReference>
<accession>A0ABT3ILJ7</accession>
<evidence type="ECO:0000256" key="1">
    <source>
        <dbReference type="ARBA" id="ARBA00023015"/>
    </source>
</evidence>
<evidence type="ECO:0000313" key="6">
    <source>
        <dbReference type="Proteomes" id="UP001207742"/>
    </source>
</evidence>